<feature type="domain" description="Fibronectin type III-like" evidence="13">
    <location>
        <begin position="778"/>
        <end position="849"/>
    </location>
</feature>
<name>A0A5E8B4B1_9ASCO</name>
<keyword evidence="7" id="KW-0325">Glycoprotein</keyword>
<dbReference type="SUPFAM" id="SSF51445">
    <property type="entry name" value="(Trans)glycosidases"/>
    <property type="match status" value="1"/>
</dbReference>
<dbReference type="InterPro" id="IPR036881">
    <property type="entry name" value="Glyco_hydro_3_C_sf"/>
</dbReference>
<evidence type="ECO:0000259" key="13">
    <source>
        <dbReference type="SMART" id="SM01217"/>
    </source>
</evidence>
<dbReference type="Pfam" id="PF00933">
    <property type="entry name" value="Glyco_hydro_3"/>
    <property type="match status" value="1"/>
</dbReference>
<keyword evidence="12" id="KW-0732">Signal</keyword>
<dbReference type="InterPro" id="IPR050288">
    <property type="entry name" value="Cellulose_deg_GH3"/>
</dbReference>
<keyword evidence="6" id="KW-0136">Cellulose degradation</keyword>
<evidence type="ECO:0000313" key="15">
    <source>
        <dbReference type="Proteomes" id="UP000398389"/>
    </source>
</evidence>
<dbReference type="PANTHER" id="PTHR42715:SF2">
    <property type="entry name" value="BETA-GLUCOSIDASE F-RELATED"/>
    <property type="match status" value="1"/>
</dbReference>
<organism evidence="14 15">
    <name type="scientific">Magnusiomyces paraingens</name>
    <dbReference type="NCBI Taxonomy" id="2606893"/>
    <lineage>
        <taxon>Eukaryota</taxon>
        <taxon>Fungi</taxon>
        <taxon>Dikarya</taxon>
        <taxon>Ascomycota</taxon>
        <taxon>Saccharomycotina</taxon>
        <taxon>Dipodascomycetes</taxon>
        <taxon>Dipodascales</taxon>
        <taxon>Dipodascaceae</taxon>
        <taxon>Magnusiomyces</taxon>
    </lineage>
</organism>
<comment type="pathway">
    <text evidence="2 11">Glycan metabolism; cellulose degradation.</text>
</comment>
<evidence type="ECO:0000256" key="2">
    <source>
        <dbReference type="ARBA" id="ARBA00004987"/>
    </source>
</evidence>
<comment type="catalytic activity">
    <reaction evidence="1 11">
        <text>Hydrolysis of terminal, non-reducing beta-D-glucosyl residues with release of beta-D-glucose.</text>
        <dbReference type="EC" id="3.2.1.21"/>
    </reaction>
</comment>
<keyword evidence="9 11" id="KW-0326">Glycosidase</keyword>
<dbReference type="UniPathway" id="UPA00696"/>
<accession>A0A5E8B4B1</accession>
<dbReference type="RefSeq" id="XP_031851656.1">
    <property type="nucleotide sequence ID" value="XM_031995765.1"/>
</dbReference>
<dbReference type="FunFam" id="3.20.20.300:FF:000002">
    <property type="entry name" value="Probable beta-glucosidase"/>
    <property type="match status" value="1"/>
</dbReference>
<protein>
    <recommendedName>
        <fullName evidence="4 11">beta-glucosidase</fullName>
        <ecNumber evidence="4 11">3.2.1.21</ecNumber>
    </recommendedName>
</protein>
<dbReference type="InterPro" id="IPR001764">
    <property type="entry name" value="Glyco_hydro_3_N"/>
</dbReference>
<evidence type="ECO:0000256" key="7">
    <source>
        <dbReference type="ARBA" id="ARBA00023180"/>
    </source>
</evidence>
<dbReference type="InterPro" id="IPR002772">
    <property type="entry name" value="Glyco_hydro_3_C"/>
</dbReference>
<dbReference type="Gene3D" id="3.40.50.1700">
    <property type="entry name" value="Glycoside hydrolase family 3 C-terminal domain"/>
    <property type="match status" value="1"/>
</dbReference>
<dbReference type="Gene3D" id="3.20.20.300">
    <property type="entry name" value="Glycoside hydrolase, family 3, N-terminal domain"/>
    <property type="match status" value="1"/>
</dbReference>
<keyword evidence="8 11" id="KW-0119">Carbohydrate metabolism</keyword>
<dbReference type="Pfam" id="PF14310">
    <property type="entry name" value="Fn3-like"/>
    <property type="match status" value="1"/>
</dbReference>
<evidence type="ECO:0000256" key="8">
    <source>
        <dbReference type="ARBA" id="ARBA00023277"/>
    </source>
</evidence>
<evidence type="ECO:0000256" key="10">
    <source>
        <dbReference type="ARBA" id="ARBA00023326"/>
    </source>
</evidence>
<feature type="signal peptide" evidence="12">
    <location>
        <begin position="1"/>
        <end position="20"/>
    </location>
</feature>
<dbReference type="PROSITE" id="PS00775">
    <property type="entry name" value="GLYCOSYL_HYDROL_F3"/>
    <property type="match status" value="1"/>
</dbReference>
<reference evidence="14 15" key="1">
    <citation type="submission" date="2019-09" db="EMBL/GenBank/DDBJ databases">
        <authorList>
            <person name="Brejova B."/>
        </authorList>
    </citation>
    <scope>NUCLEOTIDE SEQUENCE [LARGE SCALE GENOMIC DNA]</scope>
</reference>
<dbReference type="InterPro" id="IPR017853">
    <property type="entry name" value="GH"/>
</dbReference>
<dbReference type="SMART" id="SM01217">
    <property type="entry name" value="Fn3_like"/>
    <property type="match status" value="1"/>
</dbReference>
<evidence type="ECO:0000256" key="9">
    <source>
        <dbReference type="ARBA" id="ARBA00023295"/>
    </source>
</evidence>
<gene>
    <name evidence="14" type="ORF">SAPINGB_P001042</name>
</gene>
<keyword evidence="15" id="KW-1185">Reference proteome</keyword>
<dbReference type="InterPro" id="IPR019800">
    <property type="entry name" value="Glyco_hydro_3_AS"/>
</dbReference>
<dbReference type="PANTHER" id="PTHR42715">
    <property type="entry name" value="BETA-GLUCOSIDASE"/>
    <property type="match status" value="1"/>
</dbReference>
<dbReference type="InterPro" id="IPR013783">
    <property type="entry name" value="Ig-like_fold"/>
</dbReference>
<dbReference type="EMBL" id="CABVLU010000001">
    <property type="protein sequence ID" value="VVT46092.1"/>
    <property type="molecule type" value="Genomic_DNA"/>
</dbReference>
<evidence type="ECO:0000256" key="3">
    <source>
        <dbReference type="ARBA" id="ARBA00005336"/>
    </source>
</evidence>
<dbReference type="Gene3D" id="2.60.40.10">
    <property type="entry name" value="Immunoglobulins"/>
    <property type="match status" value="1"/>
</dbReference>
<dbReference type="PRINTS" id="PR00133">
    <property type="entry name" value="GLHYDRLASE3"/>
</dbReference>
<keyword evidence="10 11" id="KW-0624">Polysaccharide degradation</keyword>
<evidence type="ECO:0000313" key="14">
    <source>
        <dbReference type="EMBL" id="VVT46092.1"/>
    </source>
</evidence>
<dbReference type="GO" id="GO:0030245">
    <property type="term" value="P:cellulose catabolic process"/>
    <property type="evidence" value="ECO:0007669"/>
    <property type="project" value="UniProtKB-UniPathway"/>
</dbReference>
<proteinExistence type="inferred from homology"/>
<dbReference type="InterPro" id="IPR036962">
    <property type="entry name" value="Glyco_hydro_3_N_sf"/>
</dbReference>
<dbReference type="InterPro" id="IPR026891">
    <property type="entry name" value="Fn3-like"/>
</dbReference>
<evidence type="ECO:0000256" key="6">
    <source>
        <dbReference type="ARBA" id="ARBA00023001"/>
    </source>
</evidence>
<dbReference type="SUPFAM" id="SSF52279">
    <property type="entry name" value="Beta-D-glucan exohydrolase, C-terminal domain"/>
    <property type="match status" value="1"/>
</dbReference>
<dbReference type="OrthoDB" id="416222at2759"/>
<evidence type="ECO:0000256" key="4">
    <source>
        <dbReference type="ARBA" id="ARBA00012744"/>
    </source>
</evidence>
<feature type="chain" id="PRO_5022862572" description="beta-glucosidase" evidence="12">
    <location>
        <begin position="21"/>
        <end position="860"/>
    </location>
</feature>
<comment type="similarity">
    <text evidence="3 11">Belongs to the glycosyl hydrolase 3 family.</text>
</comment>
<dbReference type="Pfam" id="PF01915">
    <property type="entry name" value="Glyco_hydro_3_C"/>
    <property type="match status" value="1"/>
</dbReference>
<sequence length="860" mass="92980">MKFQIITSLTALYLTVLTVAQFTSPQYLKSPIGGRLTTDDKWSKAYDRARSVVSQMTIPEKVNLTTGSGWEADLCVGNTGSVPRFNIPSLCMQDGPLGVRFTDFISAFPAGITAGASFNKELIAFRGKALALEHKAKGVHVVLGPAVGPLGRNALGGRTWEGFGADPYLQGVAARATTREIQKAGLVATIKHFIGNEQEHFRQVGEYYGSGPISQSLSSNIDDRTMHEIYMWPFADVVNEGVGSVMCSYNTINNTYACENSYLINKLLKEELGFQGFVMSDWWAMKTGIFSAQAGLDMAMPGDSGYFTSPDTFWGNRLTRAVLDGSLGDWRLDDMAVRILAAYYYVGLDSINTTQSGPNFSSWTKDTWGFEHPLGNVGWREVNKHVVASNNDLSKSAALQVATEGIVLLKNSGNVLPLVGGSLNPRKINIFGKAAGPDPRGANCKPDFACSDGALGQGWGSGAVDFQHFVTPFEAVNDAARKIGMTVDYDFTAFNLDGFLSKVSIADANIIFALTNAGEGFASFDSNYGDRRNASLWHNADEVILRAAEKNKNNIVVISSVGPTNLERWIDHPNIKAVLFALPGGQDAGIAVANVLFGLSNPSGKLPFTIARDDKDYIPIVTSPGNGKPQADFTEGIYVDYRLFDKNGLTPRYEFGYGLSYSSFGLSDFKIESGTAPSEQLPQPPSLKPVSALACNKPTNADAYTFPPGFAAVPRYIYPWLSNSGDVGNVKGSCINVTDAISSAPLAGGGLGGNPALFETAYTLSVTAVNNGPFPGSQAFQLYVEYPQGGKYDVPPRQLRGFEKPYLNVGQSAKLTFKVQRRDLSVWDVESQSWVVPRGKYRFLVGNSSRDLPLSAEITI</sequence>
<keyword evidence="5 11" id="KW-0378">Hydrolase</keyword>
<evidence type="ECO:0000256" key="12">
    <source>
        <dbReference type="SAM" id="SignalP"/>
    </source>
</evidence>
<dbReference type="Proteomes" id="UP000398389">
    <property type="component" value="Unassembled WGS sequence"/>
</dbReference>
<dbReference type="AlphaFoldDB" id="A0A5E8B4B1"/>
<dbReference type="GeneID" id="43579865"/>
<evidence type="ECO:0000256" key="1">
    <source>
        <dbReference type="ARBA" id="ARBA00000448"/>
    </source>
</evidence>
<evidence type="ECO:0000256" key="11">
    <source>
        <dbReference type="RuleBase" id="RU361161"/>
    </source>
</evidence>
<evidence type="ECO:0000256" key="5">
    <source>
        <dbReference type="ARBA" id="ARBA00022801"/>
    </source>
</evidence>
<dbReference type="GO" id="GO:0008422">
    <property type="term" value="F:beta-glucosidase activity"/>
    <property type="evidence" value="ECO:0007669"/>
    <property type="project" value="UniProtKB-EC"/>
</dbReference>
<dbReference type="EC" id="3.2.1.21" evidence="4 11"/>